<evidence type="ECO:0000256" key="3">
    <source>
        <dbReference type="ARBA" id="ARBA00022741"/>
    </source>
</evidence>
<reference evidence="7" key="2">
    <citation type="submission" date="2024-02" db="EMBL/GenBank/DDBJ databases">
        <title>The Genome Sequence of Enterococcus diestrammenae JM9A.</title>
        <authorList>
            <person name="Earl A."/>
            <person name="Manson A."/>
            <person name="Gilmore M."/>
            <person name="Sanders J."/>
            <person name="Shea T."/>
            <person name="Howe W."/>
            <person name="Livny J."/>
            <person name="Cuomo C."/>
            <person name="Neafsey D."/>
            <person name="Birren B."/>
        </authorList>
    </citation>
    <scope>NUCLEOTIDE SEQUENCE</scope>
    <source>
        <strain evidence="7">JM9A</strain>
    </source>
</reference>
<dbReference type="EMBL" id="MAEI02000001">
    <property type="protein sequence ID" value="MEO1781111.1"/>
    <property type="molecule type" value="Genomic_DNA"/>
</dbReference>
<dbReference type="PROSITE" id="PS00584">
    <property type="entry name" value="PFKB_KINASES_2"/>
    <property type="match status" value="1"/>
</dbReference>
<keyword evidence="5" id="KW-0067">ATP-binding</keyword>
<keyword evidence="2" id="KW-0808">Transferase</keyword>
<keyword evidence="8" id="KW-1185">Reference proteome</keyword>
<organism evidence="7 8">
    <name type="scientific">Enterococcus diestrammenae</name>
    <dbReference type="NCBI Taxonomy" id="1155073"/>
    <lineage>
        <taxon>Bacteria</taxon>
        <taxon>Bacillati</taxon>
        <taxon>Bacillota</taxon>
        <taxon>Bacilli</taxon>
        <taxon>Lactobacillales</taxon>
        <taxon>Enterococcaceae</taxon>
        <taxon>Enterococcus</taxon>
    </lineage>
</organism>
<evidence type="ECO:0000256" key="1">
    <source>
        <dbReference type="ARBA" id="ARBA00010688"/>
    </source>
</evidence>
<evidence type="ECO:0000256" key="5">
    <source>
        <dbReference type="ARBA" id="ARBA00022840"/>
    </source>
</evidence>
<evidence type="ECO:0000313" key="8">
    <source>
        <dbReference type="Proteomes" id="UP001429357"/>
    </source>
</evidence>
<keyword evidence="4" id="KW-0418">Kinase</keyword>
<proteinExistence type="inferred from homology"/>
<dbReference type="SUPFAM" id="SSF53613">
    <property type="entry name" value="Ribokinase-like"/>
    <property type="match status" value="1"/>
</dbReference>
<dbReference type="Pfam" id="PF00294">
    <property type="entry name" value="PfkB"/>
    <property type="match status" value="1"/>
</dbReference>
<evidence type="ECO:0000313" key="7">
    <source>
        <dbReference type="EMBL" id="MEO1781111.1"/>
    </source>
</evidence>
<name>A0ABV0EZA5_9ENTE</name>
<dbReference type="InterPro" id="IPR011611">
    <property type="entry name" value="PfkB_dom"/>
</dbReference>
<protein>
    <submittedName>
        <fullName evidence="7">2-dehydro-3-deoxygluconokinase</fullName>
    </submittedName>
</protein>
<dbReference type="CDD" id="cd01166">
    <property type="entry name" value="KdgK"/>
    <property type="match status" value="1"/>
</dbReference>
<comment type="caution">
    <text evidence="7">The sequence shown here is derived from an EMBL/GenBank/DDBJ whole genome shotgun (WGS) entry which is preliminary data.</text>
</comment>
<comment type="similarity">
    <text evidence="1">Belongs to the carbohydrate kinase PfkB family.</text>
</comment>
<gene>
    <name evidence="7" type="ORF">BAU18_000690</name>
</gene>
<dbReference type="InterPro" id="IPR050306">
    <property type="entry name" value="PfkB_Carbo_kinase"/>
</dbReference>
<dbReference type="Proteomes" id="UP001429357">
    <property type="component" value="Unassembled WGS sequence"/>
</dbReference>
<evidence type="ECO:0000256" key="4">
    <source>
        <dbReference type="ARBA" id="ARBA00022777"/>
    </source>
</evidence>
<keyword evidence="3" id="KW-0547">Nucleotide-binding</keyword>
<evidence type="ECO:0000256" key="2">
    <source>
        <dbReference type="ARBA" id="ARBA00022679"/>
    </source>
</evidence>
<dbReference type="InterPro" id="IPR002173">
    <property type="entry name" value="Carboh/pur_kinase_PfkB_CS"/>
</dbReference>
<dbReference type="RefSeq" id="WP_161870722.1">
    <property type="nucleotide sequence ID" value="NZ_JAQFAM010000022.1"/>
</dbReference>
<reference evidence="7" key="1">
    <citation type="submission" date="2016-06" db="EMBL/GenBank/DDBJ databases">
        <authorList>
            <person name="Van Tyne D."/>
        </authorList>
    </citation>
    <scope>NUCLEOTIDE SEQUENCE</scope>
    <source>
        <strain evidence="7">JM9A</strain>
    </source>
</reference>
<accession>A0ABV0EZA5</accession>
<dbReference type="PANTHER" id="PTHR43085">
    <property type="entry name" value="HEXOKINASE FAMILY MEMBER"/>
    <property type="match status" value="1"/>
</dbReference>
<evidence type="ECO:0000259" key="6">
    <source>
        <dbReference type="Pfam" id="PF00294"/>
    </source>
</evidence>
<feature type="domain" description="Carbohydrate kinase PfkB" evidence="6">
    <location>
        <begin position="1"/>
        <end position="305"/>
    </location>
</feature>
<dbReference type="Gene3D" id="3.40.1190.20">
    <property type="match status" value="1"/>
</dbReference>
<sequence length="321" mass="34457">MAKVVTIGEPMIMFVAQTEGPLKDVAAYDRFIAGAEINVSIGVKRLGHDMTYITQVGNDPFGAYIKEFIAAEKINTDQVFTSESFPTGFQLKAKDQENDPEVVYFRKGSAASHLGDAPTPTIDFSEVDLLHVTGIFMALNENTYAYVKQLIADAKQAGALVTFDPNLRPTLWPDEATMVARINEMAALADYVLPGLSEGQRLTGKETKEEIADFYLGQGSQGVIIKLGPAGAYVKVKTAAGLVEEVIPGFKLKEVVDTVGAGDGFAVGVITGLLEGLEWPAILKRANAIGAIQVSHISDNENLPTPQRLAEFIAAYEGSGE</sequence>
<dbReference type="PANTHER" id="PTHR43085:SF1">
    <property type="entry name" value="PSEUDOURIDINE KINASE-RELATED"/>
    <property type="match status" value="1"/>
</dbReference>
<dbReference type="InterPro" id="IPR029056">
    <property type="entry name" value="Ribokinase-like"/>
</dbReference>